<dbReference type="InterPro" id="IPR029063">
    <property type="entry name" value="SAM-dependent_MTases_sf"/>
</dbReference>
<dbReference type="Gene3D" id="3.40.50.150">
    <property type="entry name" value="Vaccinia Virus protein VP39"/>
    <property type="match status" value="1"/>
</dbReference>
<dbReference type="AlphaFoldDB" id="A0AAD7UKF6"/>
<accession>A0AAD7UKF6</accession>
<feature type="region of interest" description="N-terminal hotdog fold" evidence="3">
    <location>
        <begin position="268"/>
        <end position="395"/>
    </location>
</feature>
<dbReference type="PANTHER" id="PTHR43775">
    <property type="entry name" value="FATTY ACID SYNTHASE"/>
    <property type="match status" value="1"/>
</dbReference>
<dbReference type="Gene3D" id="3.10.129.110">
    <property type="entry name" value="Polyketide synthase dehydratase"/>
    <property type="match status" value="1"/>
</dbReference>
<feature type="region of interest" description="C-terminal hotdog fold" evidence="3">
    <location>
        <begin position="415"/>
        <end position="561"/>
    </location>
</feature>
<dbReference type="InterPro" id="IPR049551">
    <property type="entry name" value="PKS_DH_C"/>
</dbReference>
<dbReference type="SUPFAM" id="SSF53335">
    <property type="entry name" value="S-adenosyl-L-methionine-dependent methyltransferases"/>
    <property type="match status" value="1"/>
</dbReference>
<dbReference type="InterPro" id="IPR020807">
    <property type="entry name" value="PKS_DH"/>
</dbReference>
<gene>
    <name evidence="6" type="ORF">CTAYLR_003863</name>
</gene>
<dbReference type="EMBL" id="JAQMWT010000109">
    <property type="protein sequence ID" value="KAJ8610364.1"/>
    <property type="molecule type" value="Genomic_DNA"/>
</dbReference>
<dbReference type="Pfam" id="PF08242">
    <property type="entry name" value="Methyltransf_12"/>
    <property type="match status" value="1"/>
</dbReference>
<sequence>MLVTSDGPRRHDPLLGAAEAPRRQRRHDRVAASREKVQGICVARGLDDLHVAALNSPQSATMAGNNKSSALDSRNSYHSPYVQDAKEELLAEFRRALDVVDDGESTKNSASRWFSTVTAEEAEAIVTPGSLWAYVREPVDFMGGLNAALLSAAETDDFDCVVEIAARPTLGANVSQVSTGSFKKDPPPVFATGVDSKTYPNQTETEALLLVIGGLYVSGAVEATSFDWARLNGAWEVDTPADAPPPFKTAWAPADVAFRRDTKPWELMSYMPSAADAQQEALKDPLLRAGGRLRLATFPWAAEHVVAGNAIVPATAMIVLETLGTSQIVLEDVAIKSAIPVPSGDDYVDMRLEAGSAKGNVAVASNSTHCVLRPRLLAERTPPDADSLSLSFESRTTWPSAVQALNALVHHKSSSWRYLDKGQIYARCKAMGFDYGPQFARCTACYIGDDEAYSYVDASNCQAGGGFRWHPCVLDATFHSALVVLDIWSTQVVPVGVGAIEFLRGNHDGISDLVVRTVVTNRPSPACATFDIVVTYAKDLTMPLVAFKDLEIAPISKPPTSDLLTSLLTDESLFYVESQLVDTAKFDLNQIAAALETAATEGVSPADLAALADVRPRLAALVAADCRAAIRCAASSSGSRDAGSATKNKNPFFGCVERLAACSENYDQAFTPPPPPPRDAFDSLEREFPFYANELVVTRSVLTRLADVLADANAIGELMYEPQHLPAFFDRSISVDAAYDGVAAAVEQCVTTLLTQQPVVRVLEIGLRFGGLASRVAAKLAKFKNRCQYVATDLAATFFGDATEILDSSSLNTVHAQRFDLEQDPESQGFVPKSFDVAIITSTLHGVVDSAAALANVVNLAKPGAVDAQQRTNPSRVLLAHGALVRLDGSLVALRRLGPQRQELARQAMYSSR</sequence>
<evidence type="ECO:0000313" key="7">
    <source>
        <dbReference type="Proteomes" id="UP001230188"/>
    </source>
</evidence>
<dbReference type="Pfam" id="PF21089">
    <property type="entry name" value="PKS_DH_N"/>
    <property type="match status" value="1"/>
</dbReference>
<evidence type="ECO:0000259" key="5">
    <source>
        <dbReference type="PROSITE" id="PS52019"/>
    </source>
</evidence>
<evidence type="ECO:0000256" key="2">
    <source>
        <dbReference type="ARBA" id="ARBA00022553"/>
    </source>
</evidence>
<dbReference type="InterPro" id="IPR016035">
    <property type="entry name" value="Acyl_Trfase/lysoPLipase"/>
</dbReference>
<dbReference type="InterPro" id="IPR013217">
    <property type="entry name" value="Methyltransf_12"/>
</dbReference>
<feature type="active site" description="Proton acceptor; for dehydratase activity" evidence="3">
    <location>
        <position position="304"/>
    </location>
</feature>
<evidence type="ECO:0000256" key="4">
    <source>
        <dbReference type="SAM" id="MobiDB-lite"/>
    </source>
</evidence>
<dbReference type="PANTHER" id="PTHR43775:SF37">
    <property type="entry name" value="SI:DKEY-61P9.11"/>
    <property type="match status" value="1"/>
</dbReference>
<evidence type="ECO:0000256" key="1">
    <source>
        <dbReference type="ARBA" id="ARBA00022450"/>
    </source>
</evidence>
<keyword evidence="1" id="KW-0596">Phosphopantetheine</keyword>
<dbReference type="Proteomes" id="UP001230188">
    <property type="component" value="Unassembled WGS sequence"/>
</dbReference>
<evidence type="ECO:0000313" key="6">
    <source>
        <dbReference type="EMBL" id="KAJ8610364.1"/>
    </source>
</evidence>
<dbReference type="GO" id="GO:0004312">
    <property type="term" value="F:fatty acid synthase activity"/>
    <property type="evidence" value="ECO:0007669"/>
    <property type="project" value="TreeGrafter"/>
</dbReference>
<comment type="caution">
    <text evidence="6">The sequence shown here is derived from an EMBL/GenBank/DDBJ whole genome shotgun (WGS) entry which is preliminary data.</text>
</comment>
<organism evidence="6 7">
    <name type="scientific">Chrysophaeum taylorii</name>
    <dbReference type="NCBI Taxonomy" id="2483200"/>
    <lineage>
        <taxon>Eukaryota</taxon>
        <taxon>Sar</taxon>
        <taxon>Stramenopiles</taxon>
        <taxon>Ochrophyta</taxon>
        <taxon>Pelagophyceae</taxon>
        <taxon>Pelagomonadales</taxon>
        <taxon>Pelagomonadaceae</taxon>
        <taxon>Chrysophaeum</taxon>
    </lineage>
</organism>
<dbReference type="InterPro" id="IPR001227">
    <property type="entry name" value="Ac_transferase_dom_sf"/>
</dbReference>
<feature type="active site" description="Proton donor; for dehydratase activity" evidence="3">
    <location>
        <position position="475"/>
    </location>
</feature>
<dbReference type="SMART" id="SM00827">
    <property type="entry name" value="PKS_AT"/>
    <property type="match status" value="1"/>
</dbReference>
<dbReference type="SMART" id="SM00826">
    <property type="entry name" value="PKS_DH"/>
    <property type="match status" value="1"/>
</dbReference>
<dbReference type="GO" id="GO:0006633">
    <property type="term" value="P:fatty acid biosynthetic process"/>
    <property type="evidence" value="ECO:0007669"/>
    <property type="project" value="TreeGrafter"/>
</dbReference>
<dbReference type="Gene3D" id="3.40.366.10">
    <property type="entry name" value="Malonyl-Coenzyme A Acyl Carrier Protein, domain 2"/>
    <property type="match status" value="1"/>
</dbReference>
<keyword evidence="7" id="KW-1185">Reference proteome</keyword>
<evidence type="ECO:0000256" key="3">
    <source>
        <dbReference type="PROSITE-ProRule" id="PRU01363"/>
    </source>
</evidence>
<name>A0AAD7UKF6_9STRA</name>
<keyword evidence="2" id="KW-0597">Phosphoprotein</keyword>
<feature type="region of interest" description="Disordered" evidence="4">
    <location>
        <begin position="1"/>
        <end position="31"/>
    </location>
</feature>
<feature type="domain" description="PKS/mFAS DH" evidence="5">
    <location>
        <begin position="268"/>
        <end position="561"/>
    </location>
</feature>
<dbReference type="PROSITE" id="PS52019">
    <property type="entry name" value="PKS_MFAS_DH"/>
    <property type="match status" value="1"/>
</dbReference>
<reference evidence="6" key="1">
    <citation type="submission" date="2023-01" db="EMBL/GenBank/DDBJ databases">
        <title>Metagenome sequencing of chrysophaentin producing Chrysophaeum taylorii.</title>
        <authorList>
            <person name="Davison J."/>
            <person name="Bewley C."/>
        </authorList>
    </citation>
    <scope>NUCLEOTIDE SEQUENCE</scope>
    <source>
        <strain evidence="6">NIES-1699</strain>
    </source>
</reference>
<dbReference type="Pfam" id="PF14765">
    <property type="entry name" value="PS-DH"/>
    <property type="match status" value="1"/>
</dbReference>
<dbReference type="InterPro" id="IPR050091">
    <property type="entry name" value="PKS_NRPS_Biosynth_Enz"/>
</dbReference>
<dbReference type="InterPro" id="IPR014043">
    <property type="entry name" value="Acyl_transferase_dom"/>
</dbReference>
<protein>
    <recommendedName>
        <fullName evidence="5">PKS/mFAS DH domain-containing protein</fullName>
    </recommendedName>
</protein>
<dbReference type="InterPro" id="IPR049552">
    <property type="entry name" value="PKS_DH_N"/>
</dbReference>
<proteinExistence type="predicted"/>
<dbReference type="InterPro" id="IPR049900">
    <property type="entry name" value="PKS_mFAS_DH"/>
</dbReference>
<dbReference type="InterPro" id="IPR042104">
    <property type="entry name" value="PKS_dehydratase_sf"/>
</dbReference>
<dbReference type="SUPFAM" id="SSF52151">
    <property type="entry name" value="FabD/lysophospholipase-like"/>
    <property type="match status" value="1"/>
</dbReference>